<keyword evidence="6" id="KW-1185">Reference proteome</keyword>
<comment type="caution">
    <text evidence="5">The sequence shown here is derived from an EMBL/GenBank/DDBJ whole genome shotgun (WGS) entry which is preliminary data.</text>
</comment>
<dbReference type="CDD" id="cd00322">
    <property type="entry name" value="FNR_like"/>
    <property type="match status" value="1"/>
</dbReference>
<feature type="domain" description="FAD-binding FR-type" evidence="4">
    <location>
        <begin position="69"/>
        <end position="179"/>
    </location>
</feature>
<organism evidence="5 6">
    <name type="scientific">Lymnaea stagnalis</name>
    <name type="common">Great pond snail</name>
    <name type="synonym">Helix stagnalis</name>
    <dbReference type="NCBI Taxonomy" id="6523"/>
    <lineage>
        <taxon>Eukaryota</taxon>
        <taxon>Metazoa</taxon>
        <taxon>Spiralia</taxon>
        <taxon>Lophotrochozoa</taxon>
        <taxon>Mollusca</taxon>
        <taxon>Gastropoda</taxon>
        <taxon>Heterobranchia</taxon>
        <taxon>Euthyneura</taxon>
        <taxon>Panpulmonata</taxon>
        <taxon>Hygrophila</taxon>
        <taxon>Lymnaeoidea</taxon>
        <taxon>Lymnaeidae</taxon>
        <taxon>Lymnaea</taxon>
    </lineage>
</organism>
<dbReference type="SUPFAM" id="SSF63380">
    <property type="entry name" value="Riboflavin synthase domain-like"/>
    <property type="match status" value="1"/>
</dbReference>
<dbReference type="GO" id="GO:0005739">
    <property type="term" value="C:mitochondrion"/>
    <property type="evidence" value="ECO:0007669"/>
    <property type="project" value="TreeGrafter"/>
</dbReference>
<dbReference type="EMBL" id="CAXITT010000045">
    <property type="protein sequence ID" value="CAL1529255.1"/>
    <property type="molecule type" value="Genomic_DNA"/>
</dbReference>
<evidence type="ECO:0000259" key="4">
    <source>
        <dbReference type="PROSITE" id="PS51384"/>
    </source>
</evidence>
<evidence type="ECO:0000313" key="6">
    <source>
        <dbReference type="Proteomes" id="UP001497497"/>
    </source>
</evidence>
<evidence type="ECO:0000313" key="5">
    <source>
        <dbReference type="EMBL" id="CAL1529255.1"/>
    </source>
</evidence>
<dbReference type="InterPro" id="IPR052128">
    <property type="entry name" value="Oxidoreductase_NAD-binding"/>
</dbReference>
<dbReference type="AlphaFoldDB" id="A0AAV2H7R8"/>
<evidence type="ECO:0000256" key="1">
    <source>
        <dbReference type="ARBA" id="ARBA00023002"/>
    </source>
</evidence>
<dbReference type="SUPFAM" id="SSF52343">
    <property type="entry name" value="Ferredoxin reductase-like, C-terminal NADP-linked domain"/>
    <property type="match status" value="1"/>
</dbReference>
<keyword evidence="1" id="KW-0560">Oxidoreductase</keyword>
<dbReference type="Proteomes" id="UP001497497">
    <property type="component" value="Unassembled WGS sequence"/>
</dbReference>
<dbReference type="InterPro" id="IPR017938">
    <property type="entry name" value="Riboflavin_synthase-like_b-brl"/>
</dbReference>
<name>A0AAV2H7R8_LYMST</name>
<accession>A0AAV2H7R8</accession>
<dbReference type="InterPro" id="IPR039261">
    <property type="entry name" value="FNR_nucleotide-bd"/>
</dbReference>
<evidence type="ECO:0000256" key="3">
    <source>
        <dbReference type="ARBA" id="ARBA00040516"/>
    </source>
</evidence>
<protein>
    <recommendedName>
        <fullName evidence="3">Oxidoreductase NAD-binding domain-containing protein 1</fullName>
    </recommendedName>
</protein>
<dbReference type="PROSITE" id="PS51384">
    <property type="entry name" value="FAD_FR"/>
    <property type="match status" value="1"/>
</dbReference>
<keyword evidence="2" id="KW-0520">NAD</keyword>
<reference evidence="5 6" key="1">
    <citation type="submission" date="2024-04" db="EMBL/GenBank/DDBJ databases">
        <authorList>
            <consortium name="Genoscope - CEA"/>
            <person name="William W."/>
        </authorList>
    </citation>
    <scope>NUCLEOTIDE SEQUENCE [LARGE SCALE GENOMIC DNA]</scope>
</reference>
<dbReference type="PANTHER" id="PTHR46505">
    <property type="entry name" value="OXIDOREDUCTASE NAD-BINDING DOMAIN-CONTAINING PROTEIN 1"/>
    <property type="match status" value="1"/>
</dbReference>
<dbReference type="PANTHER" id="PTHR46505:SF1">
    <property type="entry name" value="OXIDOREDUCTASE NAD-BINDING DOMAIN-CONTAINING PROTEIN 1"/>
    <property type="match status" value="1"/>
</dbReference>
<dbReference type="PRINTS" id="PR00410">
    <property type="entry name" value="PHEHYDRXLASE"/>
</dbReference>
<evidence type="ECO:0000256" key="2">
    <source>
        <dbReference type="ARBA" id="ARBA00023027"/>
    </source>
</evidence>
<dbReference type="Gene3D" id="3.40.50.80">
    <property type="entry name" value="Nucleotide-binding domain of ferredoxin-NADP reductase (FNR) module"/>
    <property type="match status" value="1"/>
</dbReference>
<sequence length="319" mass="36225">MFSGCNKDIFRWFLPYMAKNASNRLLTYYIGLQQMRYYSIIRYTLSNCQIMKNHSLDHADTTGSNARHEIIASAEVKNIDNLSNTVKLIKFFIKDEAFSFKAGQWVDMFIPGISTVGGFSMCSPPHVLRQQRMLHLAVKYSQHPPAQWIHTECKVGDQVQLKAGGDFFYSGSESSHLLLIGGGVGINPLFSMLQHFIDIHPRQLSDSGDSGSTHDARVSLLYSAQNKDELIFKDELIKIAESSNNATVKLFCTREKVKATEQLTNSRIHLKDIETVLKQEDLSKTEVYICGPLPFIQCMETYCLNSGINKDNIHAEKWW</sequence>
<gene>
    <name evidence="5" type="ORF">GSLYS_00003410001</name>
</gene>
<dbReference type="InterPro" id="IPR001433">
    <property type="entry name" value="OxRdtase_FAD/NAD-bd"/>
</dbReference>
<dbReference type="Gene3D" id="2.40.30.10">
    <property type="entry name" value="Translation factors"/>
    <property type="match status" value="1"/>
</dbReference>
<dbReference type="Pfam" id="PF00175">
    <property type="entry name" value="NAD_binding_1"/>
    <property type="match status" value="1"/>
</dbReference>
<proteinExistence type="predicted"/>
<dbReference type="GO" id="GO:0016491">
    <property type="term" value="F:oxidoreductase activity"/>
    <property type="evidence" value="ECO:0007669"/>
    <property type="project" value="UniProtKB-KW"/>
</dbReference>
<dbReference type="InterPro" id="IPR017927">
    <property type="entry name" value="FAD-bd_FR_type"/>
</dbReference>